<name>A0A2W5E681_9BURK</name>
<evidence type="ECO:0000313" key="3">
    <source>
        <dbReference type="Proteomes" id="UP000249633"/>
    </source>
</evidence>
<comment type="caution">
    <text evidence="2">The sequence shown here is derived from an EMBL/GenBank/DDBJ whole genome shotgun (WGS) entry which is preliminary data.</text>
</comment>
<evidence type="ECO:0000256" key="1">
    <source>
        <dbReference type="SAM" id="MobiDB-lite"/>
    </source>
</evidence>
<feature type="compositionally biased region" description="Low complexity" evidence="1">
    <location>
        <begin position="32"/>
        <end position="59"/>
    </location>
</feature>
<organism evidence="2 3">
    <name type="scientific">Roseateles depolymerans</name>
    <dbReference type="NCBI Taxonomy" id="76731"/>
    <lineage>
        <taxon>Bacteria</taxon>
        <taxon>Pseudomonadati</taxon>
        <taxon>Pseudomonadota</taxon>
        <taxon>Betaproteobacteria</taxon>
        <taxon>Burkholderiales</taxon>
        <taxon>Sphaerotilaceae</taxon>
        <taxon>Roseateles</taxon>
    </lineage>
</organism>
<dbReference type="Proteomes" id="UP000249633">
    <property type="component" value="Unassembled WGS sequence"/>
</dbReference>
<evidence type="ECO:0000313" key="2">
    <source>
        <dbReference type="EMBL" id="PZP36600.1"/>
    </source>
</evidence>
<feature type="compositionally biased region" description="Basic and acidic residues" evidence="1">
    <location>
        <begin position="63"/>
        <end position="77"/>
    </location>
</feature>
<proteinExistence type="predicted"/>
<dbReference type="AlphaFoldDB" id="A0A2W5E681"/>
<reference evidence="2 3" key="1">
    <citation type="submission" date="2017-08" db="EMBL/GenBank/DDBJ databases">
        <title>Infants hospitalized years apart are colonized by the same room-sourced microbial strains.</title>
        <authorList>
            <person name="Brooks B."/>
            <person name="Olm M.R."/>
            <person name="Firek B.A."/>
            <person name="Baker R."/>
            <person name="Thomas B.C."/>
            <person name="Morowitz M.J."/>
            <person name="Banfield J.F."/>
        </authorList>
    </citation>
    <scope>NUCLEOTIDE SEQUENCE [LARGE SCALE GENOMIC DNA]</scope>
    <source>
        <strain evidence="2">S2_012_000_R2_81</strain>
    </source>
</reference>
<gene>
    <name evidence="2" type="ORF">DI603_01170</name>
</gene>
<protein>
    <submittedName>
        <fullName evidence="2">Uncharacterized protein</fullName>
    </submittedName>
</protein>
<dbReference type="EMBL" id="QFOD01000001">
    <property type="protein sequence ID" value="PZP36600.1"/>
    <property type="molecule type" value="Genomic_DNA"/>
</dbReference>
<accession>A0A2W5E681</accession>
<sequence length="77" mass="8024">MRAVFSLTVILVVAAIVLFLARRQLDSVRQPALPAATPAASATEVAPRSPQAVGRQVQDAVDDAARRSAEAASAAER</sequence>
<feature type="region of interest" description="Disordered" evidence="1">
    <location>
        <begin position="32"/>
        <end position="77"/>
    </location>
</feature>